<keyword evidence="2" id="KW-1185">Reference proteome</keyword>
<name>A0ABP6X3X3_9FLAO</name>
<reference evidence="2" key="1">
    <citation type="journal article" date="2019" name="Int. J. Syst. Evol. Microbiol.">
        <title>The Global Catalogue of Microorganisms (GCM) 10K type strain sequencing project: providing services to taxonomists for standard genome sequencing and annotation.</title>
        <authorList>
            <consortium name="The Broad Institute Genomics Platform"/>
            <consortium name="The Broad Institute Genome Sequencing Center for Infectious Disease"/>
            <person name="Wu L."/>
            <person name="Ma J."/>
        </authorList>
    </citation>
    <scope>NUCLEOTIDE SEQUENCE [LARGE SCALE GENOMIC DNA]</scope>
    <source>
        <strain evidence="2">JCM 17111</strain>
    </source>
</reference>
<evidence type="ECO:0008006" key="3">
    <source>
        <dbReference type="Google" id="ProtNLM"/>
    </source>
</evidence>
<gene>
    <name evidence="1" type="ORF">GCM10022395_09150</name>
</gene>
<comment type="caution">
    <text evidence="1">The sequence shown here is derived from an EMBL/GenBank/DDBJ whole genome shotgun (WGS) entry which is preliminary data.</text>
</comment>
<dbReference type="EMBL" id="BAABCY010000028">
    <property type="protein sequence ID" value="GAA3560570.1"/>
    <property type="molecule type" value="Genomic_DNA"/>
</dbReference>
<sequence length="76" mass="9250">MHNFSYKFIIFMKNTRHYLFSYGTLQLEDVQLQNYNRKLKGFRGTLEGYKLSQIEITDEVRFRKKWKEVPSYCSAN</sequence>
<organism evidence="1 2">
    <name type="scientific">Snuella lapsa</name>
    <dbReference type="NCBI Taxonomy" id="870481"/>
    <lineage>
        <taxon>Bacteria</taxon>
        <taxon>Pseudomonadati</taxon>
        <taxon>Bacteroidota</taxon>
        <taxon>Flavobacteriia</taxon>
        <taxon>Flavobacteriales</taxon>
        <taxon>Flavobacteriaceae</taxon>
        <taxon>Snuella</taxon>
    </lineage>
</organism>
<dbReference type="Proteomes" id="UP001500954">
    <property type="component" value="Unassembled WGS sequence"/>
</dbReference>
<protein>
    <recommendedName>
        <fullName evidence="3">Gamma-glutamylcyclotransferase AIG2-like domain-containing protein</fullName>
    </recommendedName>
</protein>
<dbReference type="Gene3D" id="3.10.490.10">
    <property type="entry name" value="Gamma-glutamyl cyclotransferase-like"/>
    <property type="match status" value="1"/>
</dbReference>
<accession>A0ABP6X3X3</accession>
<proteinExistence type="predicted"/>
<evidence type="ECO:0000313" key="2">
    <source>
        <dbReference type="Proteomes" id="UP001500954"/>
    </source>
</evidence>
<evidence type="ECO:0000313" key="1">
    <source>
        <dbReference type="EMBL" id="GAA3560570.1"/>
    </source>
</evidence>